<dbReference type="EMBL" id="AAWS01000016">
    <property type="protein sequence ID" value="EAY28441.1"/>
    <property type="molecule type" value="Genomic_DNA"/>
</dbReference>
<evidence type="ECO:0000256" key="1">
    <source>
        <dbReference type="ARBA" id="ARBA00008694"/>
    </source>
</evidence>
<keyword evidence="2 5" id="KW-0808">Transferase</keyword>
<accession>A1ZMR1</accession>
<dbReference type="OrthoDB" id="9805924at2"/>
<protein>
    <submittedName>
        <fullName evidence="5">Diamine acetyltransferase 2 (Spermidine/spermine N(1)-acetyltransferase 2)</fullName>
        <ecNumber evidence="5">2.3.1.57</ecNumber>
    </submittedName>
</protein>
<evidence type="ECO:0000256" key="2">
    <source>
        <dbReference type="ARBA" id="ARBA00022679"/>
    </source>
</evidence>
<name>A1ZMR1_MICM2</name>
<dbReference type="RefSeq" id="WP_002698178.1">
    <property type="nucleotide sequence ID" value="NZ_AAWS01000016.1"/>
</dbReference>
<dbReference type="PANTHER" id="PTHR10545">
    <property type="entry name" value="DIAMINE N-ACETYLTRANSFERASE"/>
    <property type="match status" value="1"/>
</dbReference>
<dbReference type="PANTHER" id="PTHR10545:SF29">
    <property type="entry name" value="GH14572P-RELATED"/>
    <property type="match status" value="1"/>
</dbReference>
<evidence type="ECO:0000256" key="3">
    <source>
        <dbReference type="ARBA" id="ARBA00023315"/>
    </source>
</evidence>
<reference evidence="5 6" key="1">
    <citation type="submission" date="2007-01" db="EMBL/GenBank/DDBJ databases">
        <authorList>
            <person name="Haygood M."/>
            <person name="Podell S."/>
            <person name="Anderson C."/>
            <person name="Hopkinson B."/>
            <person name="Roe K."/>
            <person name="Barbeau K."/>
            <person name="Gaasterland T."/>
            <person name="Ferriera S."/>
            <person name="Johnson J."/>
            <person name="Kravitz S."/>
            <person name="Beeson K."/>
            <person name="Sutton G."/>
            <person name="Rogers Y.-H."/>
            <person name="Friedman R."/>
            <person name="Frazier M."/>
            <person name="Venter J.C."/>
        </authorList>
    </citation>
    <scope>NUCLEOTIDE SEQUENCE [LARGE SCALE GENOMIC DNA]</scope>
    <source>
        <strain evidence="5 6">ATCC 23134</strain>
    </source>
</reference>
<dbReference type="GO" id="GO:0004145">
    <property type="term" value="F:diamine N-acetyltransferase activity"/>
    <property type="evidence" value="ECO:0007669"/>
    <property type="project" value="UniProtKB-EC"/>
</dbReference>
<keyword evidence="6" id="KW-1185">Reference proteome</keyword>
<dbReference type="InterPro" id="IPR000182">
    <property type="entry name" value="GNAT_dom"/>
</dbReference>
<dbReference type="FunFam" id="3.40.630.30:FF:000064">
    <property type="entry name" value="GNAT family acetyltransferase"/>
    <property type="match status" value="1"/>
</dbReference>
<dbReference type="SUPFAM" id="SSF55729">
    <property type="entry name" value="Acyl-CoA N-acyltransferases (Nat)"/>
    <property type="match status" value="1"/>
</dbReference>
<proteinExistence type="inferred from homology"/>
<comment type="similarity">
    <text evidence="1">Belongs to the acetyltransferase family.</text>
</comment>
<dbReference type="CDD" id="cd04301">
    <property type="entry name" value="NAT_SF"/>
    <property type="match status" value="1"/>
</dbReference>
<dbReference type="EC" id="2.3.1.57" evidence="5"/>
<dbReference type="Pfam" id="PF00583">
    <property type="entry name" value="Acetyltransf_1"/>
    <property type="match status" value="1"/>
</dbReference>
<dbReference type="PROSITE" id="PS51186">
    <property type="entry name" value="GNAT"/>
    <property type="match status" value="1"/>
</dbReference>
<organism evidence="5 6">
    <name type="scientific">Microscilla marina ATCC 23134</name>
    <dbReference type="NCBI Taxonomy" id="313606"/>
    <lineage>
        <taxon>Bacteria</taxon>
        <taxon>Pseudomonadati</taxon>
        <taxon>Bacteroidota</taxon>
        <taxon>Cytophagia</taxon>
        <taxon>Cytophagales</taxon>
        <taxon>Microscillaceae</taxon>
        <taxon>Microscilla</taxon>
    </lineage>
</organism>
<gene>
    <name evidence="5" type="ORF">M23134_04004</name>
</gene>
<feature type="domain" description="N-acetyltransferase" evidence="4">
    <location>
        <begin position="6"/>
        <end position="160"/>
    </location>
</feature>
<sequence length="160" mass="18655">MSNHSIKVRAGKPEDVGALLEMIKELALYEKALDEVKTTEEQLLADGFGSQPLYGFFLAELEDKVVGMALYYYRYSTWKGKSMYLEDLYVKEKYRQYKAGFHLFKAIAQKAQDENCHRISWQVLDWNEPAIKFYKKLGAELDAEWINGHLSKSQYTHLLE</sequence>
<dbReference type="AlphaFoldDB" id="A1ZMR1"/>
<dbReference type="InterPro" id="IPR016181">
    <property type="entry name" value="Acyl_CoA_acyltransferase"/>
</dbReference>
<keyword evidence="3 5" id="KW-0012">Acyltransferase</keyword>
<dbReference type="Gene3D" id="3.40.630.30">
    <property type="match status" value="1"/>
</dbReference>
<dbReference type="InterPro" id="IPR051016">
    <property type="entry name" value="Diverse_Substrate_AcTransf"/>
</dbReference>
<dbReference type="eggNOG" id="COG0456">
    <property type="taxonomic scope" value="Bacteria"/>
</dbReference>
<evidence type="ECO:0000313" key="5">
    <source>
        <dbReference type="EMBL" id="EAY28441.1"/>
    </source>
</evidence>
<dbReference type="Proteomes" id="UP000004095">
    <property type="component" value="Unassembled WGS sequence"/>
</dbReference>
<comment type="caution">
    <text evidence="5">The sequence shown here is derived from an EMBL/GenBank/DDBJ whole genome shotgun (WGS) entry which is preliminary data.</text>
</comment>
<evidence type="ECO:0000313" key="6">
    <source>
        <dbReference type="Proteomes" id="UP000004095"/>
    </source>
</evidence>
<evidence type="ECO:0000259" key="4">
    <source>
        <dbReference type="PROSITE" id="PS51186"/>
    </source>
</evidence>